<dbReference type="AlphaFoldDB" id="A0A0W0Y6M2"/>
<gene>
    <name evidence="2" type="ORF">Lqui_0135</name>
</gene>
<feature type="chain" id="PRO_5006917281" description="Pili assembly chaperone N-terminal domain-containing protein" evidence="1">
    <location>
        <begin position="22"/>
        <end position="235"/>
    </location>
</feature>
<dbReference type="STRING" id="45073.Lqui_0135"/>
<dbReference type="EMBL" id="LNYS01000003">
    <property type="protein sequence ID" value="KTD52569.1"/>
    <property type="molecule type" value="Genomic_DNA"/>
</dbReference>
<keyword evidence="3" id="KW-1185">Reference proteome</keyword>
<dbReference type="SUPFAM" id="SSF49354">
    <property type="entry name" value="PapD-like"/>
    <property type="match status" value="1"/>
</dbReference>
<name>A0A0W0Y6M2_9GAMM</name>
<comment type="caution">
    <text evidence="2">The sequence shown here is derived from an EMBL/GenBank/DDBJ whole genome shotgun (WGS) entry which is preliminary data.</text>
</comment>
<dbReference type="RefSeq" id="WP_058506273.1">
    <property type="nucleotide sequence ID" value="NZ_CAAAIK010000023.1"/>
</dbReference>
<organism evidence="2 3">
    <name type="scientific">Legionella quinlivanii</name>
    <dbReference type="NCBI Taxonomy" id="45073"/>
    <lineage>
        <taxon>Bacteria</taxon>
        <taxon>Pseudomonadati</taxon>
        <taxon>Pseudomonadota</taxon>
        <taxon>Gammaproteobacteria</taxon>
        <taxon>Legionellales</taxon>
        <taxon>Legionellaceae</taxon>
        <taxon>Legionella</taxon>
    </lineage>
</organism>
<evidence type="ECO:0000256" key="1">
    <source>
        <dbReference type="SAM" id="SignalP"/>
    </source>
</evidence>
<reference evidence="2 3" key="1">
    <citation type="submission" date="2015-11" db="EMBL/GenBank/DDBJ databases">
        <title>Genomic analysis of 38 Legionella species identifies large and diverse effector repertoires.</title>
        <authorList>
            <person name="Burstein D."/>
            <person name="Amaro F."/>
            <person name="Zusman T."/>
            <person name="Lifshitz Z."/>
            <person name="Cohen O."/>
            <person name="Gilbert J.A."/>
            <person name="Pupko T."/>
            <person name="Shuman H.A."/>
            <person name="Segal G."/>
        </authorList>
    </citation>
    <scope>NUCLEOTIDE SEQUENCE [LARGE SCALE GENOMIC DNA]</scope>
    <source>
        <strain evidence="2 3">CDC#1442-AUS-E</strain>
    </source>
</reference>
<dbReference type="PATRIC" id="fig|45073.5.peg.143"/>
<dbReference type="PANTHER" id="PTHR30251">
    <property type="entry name" value="PILUS ASSEMBLY CHAPERONE"/>
    <property type="match status" value="1"/>
</dbReference>
<accession>A0A0W0Y6M2</accession>
<dbReference type="PANTHER" id="PTHR30251:SF4">
    <property type="entry name" value="SLR1668 PROTEIN"/>
    <property type="match status" value="1"/>
</dbReference>
<evidence type="ECO:0000313" key="3">
    <source>
        <dbReference type="Proteomes" id="UP000054618"/>
    </source>
</evidence>
<evidence type="ECO:0008006" key="4">
    <source>
        <dbReference type="Google" id="ProtNLM"/>
    </source>
</evidence>
<dbReference type="Gene3D" id="2.60.40.10">
    <property type="entry name" value="Immunoglobulins"/>
    <property type="match status" value="1"/>
</dbReference>
<dbReference type="Proteomes" id="UP000054618">
    <property type="component" value="Unassembled WGS sequence"/>
</dbReference>
<dbReference type="InterPro" id="IPR050643">
    <property type="entry name" value="Periplasmic_pilus_chap"/>
</dbReference>
<protein>
    <recommendedName>
        <fullName evidence="4">Pili assembly chaperone N-terminal domain-containing protein</fullName>
    </recommendedName>
</protein>
<proteinExistence type="predicted"/>
<feature type="signal peptide" evidence="1">
    <location>
        <begin position="1"/>
        <end position="21"/>
    </location>
</feature>
<evidence type="ECO:0000313" key="2">
    <source>
        <dbReference type="EMBL" id="KTD52569.1"/>
    </source>
</evidence>
<keyword evidence="1" id="KW-0732">Signal</keyword>
<dbReference type="InterPro" id="IPR008962">
    <property type="entry name" value="PapD-like_sf"/>
</dbReference>
<dbReference type="InterPro" id="IPR013783">
    <property type="entry name" value="Ig-like_fold"/>
</dbReference>
<dbReference type="OrthoDB" id="7630309at2"/>
<sequence length="235" mass="25748">MEFSRLFFLLILCCLFPNVHAGISVGPIVVDLTSKDKDAEIAVRNLDTKHQAYVEVIPYHLANPARLNSSKIRVRNPEKDGLMVFPAKLVLLPGQTQFVRVVKTASKIPAEKVYEVDFIPKVATHLVSQKSPEGAVLGIRVIVGYGARVTLRPDKPLPSISVKRNANELLIVNTGNTSVRITSCAQTTAGKKKEIPLPAYTLFAGQTLKKQLVQLTPVNLQASFMDKSLGSFTTD</sequence>